<dbReference type="EMBL" id="CP000724">
    <property type="protein sequence ID" value="ABR48048.1"/>
    <property type="molecule type" value="Genomic_DNA"/>
</dbReference>
<dbReference type="Gene3D" id="2.30.40.10">
    <property type="entry name" value="Urease, subunit C, domain 1"/>
    <property type="match status" value="1"/>
</dbReference>
<dbReference type="KEGG" id="amt:Amet_1883"/>
<feature type="domain" description="Amidohydrolase-related" evidence="2">
    <location>
        <begin position="339"/>
        <end position="419"/>
    </location>
</feature>
<dbReference type="Pfam" id="PF01979">
    <property type="entry name" value="Amidohydro_1"/>
    <property type="match status" value="1"/>
</dbReference>
<comment type="cofactor">
    <cofactor evidence="1">
        <name>Zn(2+)</name>
        <dbReference type="ChEBI" id="CHEBI:29105"/>
    </cofactor>
</comment>
<dbReference type="PANTHER" id="PTHR11647:SF1">
    <property type="entry name" value="COLLAPSIN RESPONSE MEDIATOR PROTEIN"/>
    <property type="match status" value="1"/>
</dbReference>
<gene>
    <name evidence="3" type="ordered locus">Amet_1883</name>
</gene>
<protein>
    <submittedName>
        <fullName evidence="3">Amidohydrolase</fullName>
    </submittedName>
</protein>
<dbReference type="Proteomes" id="UP000001572">
    <property type="component" value="Chromosome"/>
</dbReference>
<name>A6TPD0_ALKMQ</name>
<dbReference type="SUPFAM" id="SSF51338">
    <property type="entry name" value="Composite domain of metallo-dependent hydrolases"/>
    <property type="match status" value="1"/>
</dbReference>
<dbReference type="InterPro" id="IPR011059">
    <property type="entry name" value="Metal-dep_hydrolase_composite"/>
</dbReference>
<keyword evidence="4" id="KW-1185">Reference proteome</keyword>
<sequence>MTTTILKNAYLIDPTQEVKGWKDLEIIDGKVVKVCENINTINADKVYDLKGKLCVPGIIDTHVHLTLDGSNRGYYMLAKAGVTTALDMYGPPEKIYEHIHQYGTGINIACLAAQPQNTDNATHCDYDQHSIRKFIHSEMKRGALGIKLIGGHYPMSPELTKKFIQIANEEKAYIAFHVGTTNKGSNIEGFKEAIFLAEGNSFHVAHVNSYCRGQIQESIQEVQSAIELLSSNPHLVSESYLSRYNGTSGRCEKMIPISEVTSKCLIQNGFANTESGVENAIVAGIALVVANVGEINAFIENSEEALQYYRNKKGRVNLSFPINKIEAGLLLATAKNKAGDFIIPAISSDGGEIPRNVIIEKGIQMVKYGALTHEEFVLKTSVNPAKMLGLKNKGTLGIGFDADITVIDTAKEEPVMSMVMGEIIMHEGLVIGKKGRIITTDEGSDYVKMQNIDPYIVNIEDTLLYQRRNNK</sequence>
<keyword evidence="3" id="KW-0378">Hydrolase</keyword>
<dbReference type="InterPro" id="IPR006680">
    <property type="entry name" value="Amidohydro-rel"/>
</dbReference>
<dbReference type="HOGENOM" id="CLU_597068_0_0_9"/>
<reference evidence="4" key="1">
    <citation type="journal article" date="2016" name="Genome Announc.">
        <title>Complete genome sequence of Alkaliphilus metalliredigens strain QYMF, an alkaliphilic and metal-reducing bacterium isolated from borax-contaminated leachate ponds.</title>
        <authorList>
            <person name="Hwang C."/>
            <person name="Copeland A."/>
            <person name="Lucas S."/>
            <person name="Lapidus A."/>
            <person name="Barry K."/>
            <person name="Detter J.C."/>
            <person name="Glavina Del Rio T."/>
            <person name="Hammon N."/>
            <person name="Israni S."/>
            <person name="Dalin E."/>
            <person name="Tice H."/>
            <person name="Pitluck S."/>
            <person name="Chertkov O."/>
            <person name="Brettin T."/>
            <person name="Bruce D."/>
            <person name="Han C."/>
            <person name="Schmutz J."/>
            <person name="Larimer F."/>
            <person name="Land M.L."/>
            <person name="Hauser L."/>
            <person name="Kyrpides N."/>
            <person name="Mikhailova N."/>
            <person name="Ye Q."/>
            <person name="Zhou J."/>
            <person name="Richardson P."/>
            <person name="Fields M.W."/>
        </authorList>
    </citation>
    <scope>NUCLEOTIDE SEQUENCE [LARGE SCALE GENOMIC DNA]</scope>
    <source>
        <strain evidence="4">QYMF</strain>
    </source>
</reference>
<dbReference type="STRING" id="293826.Amet_1883"/>
<organism evidence="3 4">
    <name type="scientific">Alkaliphilus metalliredigens (strain QYMF)</name>
    <dbReference type="NCBI Taxonomy" id="293826"/>
    <lineage>
        <taxon>Bacteria</taxon>
        <taxon>Bacillati</taxon>
        <taxon>Bacillota</taxon>
        <taxon>Clostridia</taxon>
        <taxon>Peptostreptococcales</taxon>
        <taxon>Natronincolaceae</taxon>
        <taxon>Alkaliphilus</taxon>
    </lineage>
</organism>
<dbReference type="GO" id="GO:0016810">
    <property type="term" value="F:hydrolase activity, acting on carbon-nitrogen (but not peptide) bonds"/>
    <property type="evidence" value="ECO:0007669"/>
    <property type="project" value="InterPro"/>
</dbReference>
<accession>A6TPD0</accession>
<evidence type="ECO:0000313" key="3">
    <source>
        <dbReference type="EMBL" id="ABR48048.1"/>
    </source>
</evidence>
<dbReference type="RefSeq" id="WP_012063083.1">
    <property type="nucleotide sequence ID" value="NC_009633.1"/>
</dbReference>
<dbReference type="Gene3D" id="3.20.20.140">
    <property type="entry name" value="Metal-dependent hydrolases"/>
    <property type="match status" value="2"/>
</dbReference>
<dbReference type="PANTHER" id="PTHR11647">
    <property type="entry name" value="HYDRANTOINASE/DIHYDROPYRIMIDINASE FAMILY MEMBER"/>
    <property type="match status" value="1"/>
</dbReference>
<dbReference type="OrthoDB" id="9775607at2"/>
<dbReference type="AlphaFoldDB" id="A6TPD0"/>
<proteinExistence type="predicted"/>
<dbReference type="SUPFAM" id="SSF51556">
    <property type="entry name" value="Metallo-dependent hydrolases"/>
    <property type="match status" value="1"/>
</dbReference>
<dbReference type="InterPro" id="IPR050378">
    <property type="entry name" value="Metallo-dep_Hydrolases_sf"/>
</dbReference>
<evidence type="ECO:0000313" key="4">
    <source>
        <dbReference type="Proteomes" id="UP000001572"/>
    </source>
</evidence>
<evidence type="ECO:0000256" key="1">
    <source>
        <dbReference type="ARBA" id="ARBA00001947"/>
    </source>
</evidence>
<dbReference type="eggNOG" id="COG0044">
    <property type="taxonomic scope" value="Bacteria"/>
</dbReference>
<evidence type="ECO:0000259" key="2">
    <source>
        <dbReference type="Pfam" id="PF01979"/>
    </source>
</evidence>
<dbReference type="InterPro" id="IPR032466">
    <property type="entry name" value="Metal_Hydrolase"/>
</dbReference>